<feature type="chain" id="PRO_5046056198" evidence="1">
    <location>
        <begin position="23"/>
        <end position="414"/>
    </location>
</feature>
<evidence type="ECO:0000256" key="1">
    <source>
        <dbReference type="SAM" id="SignalP"/>
    </source>
</evidence>
<gene>
    <name evidence="2" type="ORF">U7230_09635</name>
</gene>
<proteinExistence type="predicted"/>
<name>A0ABZ1BUN1_9FIRM</name>
<keyword evidence="1" id="KW-0732">Signal</keyword>
<evidence type="ECO:0000313" key="3">
    <source>
        <dbReference type="Proteomes" id="UP001332192"/>
    </source>
</evidence>
<feature type="signal peptide" evidence="1">
    <location>
        <begin position="1"/>
        <end position="22"/>
    </location>
</feature>
<sequence>MALILTTAVMVMASGLALVSTASLRAARHALDRARALYAAESGMNVAIHAVETDAIGNDPWTAEVPGWYRVTVNGKDGERCPDIARTVYADGWSGSVHRRFSARLRLTTTPFPREKVVTAGCEADYFDPLLTFKPIDQISPPHGWTRWPGGSVTVPAGSHVDYRVDGPLYLGPGTTVTVSPDAAMNLFINGDLFVDDGVTLNVSAGAKVNFYTYGSIHLGANTLGSTVLGSKLNVNTSEYVVFHVQQALTTSPGSAIVVTRPEGDETGGVVFVMSNEGSGPATIYPYTSIIQMILDTLTNALKEAFPEFSIDLCKLFRPLCSPPSQMAVYAPTRWITGVSLPWSDPKVKGSLVGQAITDQCNSFTVKVLIFTWTLGCGDSYGMDVYADPTFKKFPFTNPSRMISGSWKEVQVVP</sequence>
<organism evidence="2 3">
    <name type="scientific">Carboxydichorda subterranea</name>
    <dbReference type="NCBI Taxonomy" id="3109565"/>
    <lineage>
        <taxon>Bacteria</taxon>
        <taxon>Bacillati</taxon>
        <taxon>Bacillota</taxon>
        <taxon>Limnochordia</taxon>
        <taxon>Limnochordales</taxon>
        <taxon>Geochordaceae</taxon>
        <taxon>Carboxydichorda</taxon>
    </lineage>
</organism>
<dbReference type="EMBL" id="CP141615">
    <property type="protein sequence ID" value="WRP16358.1"/>
    <property type="molecule type" value="Genomic_DNA"/>
</dbReference>
<accession>A0ABZ1BUN1</accession>
<protein>
    <submittedName>
        <fullName evidence="2">Pilus assembly PilX N-terminal domain-containing protein</fullName>
    </submittedName>
</protein>
<dbReference type="RefSeq" id="WP_324715630.1">
    <property type="nucleotide sequence ID" value="NZ_CP141615.1"/>
</dbReference>
<keyword evidence="3" id="KW-1185">Reference proteome</keyword>
<reference evidence="2 3" key="1">
    <citation type="journal article" date="2024" name="Front. Microbiol.">
        <title>Novel thermophilic genera Geochorda gen. nov. and Carboxydochorda gen. nov. from the deep terrestrial subsurface reveal the ecophysiological diversity in the class Limnochordia.</title>
        <authorList>
            <person name="Karnachuk O.V."/>
            <person name="Lukina A.P."/>
            <person name="Avakyan M.R."/>
            <person name="Kadnikov V.V."/>
            <person name="Begmatov S."/>
            <person name="Beletsky A.V."/>
            <person name="Vlasova K.G."/>
            <person name="Novikov A.A."/>
            <person name="Shcherbakova V.A."/>
            <person name="Mardanov A.V."/>
            <person name="Ravin N.V."/>
        </authorList>
    </citation>
    <scope>NUCLEOTIDE SEQUENCE [LARGE SCALE GENOMIC DNA]</scope>
    <source>
        <strain evidence="2 3">L945</strain>
    </source>
</reference>
<evidence type="ECO:0000313" key="2">
    <source>
        <dbReference type="EMBL" id="WRP16358.1"/>
    </source>
</evidence>
<dbReference type="Proteomes" id="UP001332192">
    <property type="component" value="Chromosome"/>
</dbReference>